<reference evidence="6" key="1">
    <citation type="submission" date="2016-10" db="EMBL/GenBank/DDBJ databases">
        <authorList>
            <person name="Varghese N."/>
            <person name="Submissions S."/>
        </authorList>
    </citation>
    <scope>NUCLEOTIDE SEQUENCE [LARGE SCALE GENOMIC DNA]</scope>
    <source>
        <strain evidence="6">DSM 24740</strain>
    </source>
</reference>
<dbReference type="PANTHER" id="PTHR43490:SF99">
    <property type="entry name" value="SHORT-CHAIN DEHYDROGENASE_REDUCTASE"/>
    <property type="match status" value="1"/>
</dbReference>
<proteinExistence type="inferred from homology"/>
<evidence type="ECO:0000256" key="1">
    <source>
        <dbReference type="ARBA" id="ARBA00006484"/>
    </source>
</evidence>
<evidence type="ECO:0000256" key="2">
    <source>
        <dbReference type="ARBA" id="ARBA00022857"/>
    </source>
</evidence>
<dbReference type="Pfam" id="PF00106">
    <property type="entry name" value="adh_short"/>
    <property type="match status" value="1"/>
</dbReference>
<keyword evidence="2" id="KW-0521">NADP</keyword>
<protein>
    <submittedName>
        <fullName evidence="5">NAD(P)-dependent dehydrogenase, short-chain alcohol dehydrogenase family</fullName>
    </submittedName>
</protein>
<keyword evidence="6" id="KW-1185">Reference proteome</keyword>
<dbReference type="InterPro" id="IPR045313">
    <property type="entry name" value="CBR1-like"/>
</dbReference>
<dbReference type="PRINTS" id="PR00080">
    <property type="entry name" value="SDRFAMILY"/>
</dbReference>
<dbReference type="InterPro" id="IPR002347">
    <property type="entry name" value="SDR_fam"/>
</dbReference>
<dbReference type="InterPro" id="IPR036291">
    <property type="entry name" value="NAD(P)-bd_dom_sf"/>
</dbReference>
<dbReference type="EMBL" id="FOFB01000039">
    <property type="protein sequence ID" value="SER38582.1"/>
    <property type="molecule type" value="Genomic_DNA"/>
</dbReference>
<comment type="similarity">
    <text evidence="1 4">Belongs to the short-chain dehydrogenases/reductases (SDR) family.</text>
</comment>
<dbReference type="PRINTS" id="PR00081">
    <property type="entry name" value="GDHRDH"/>
</dbReference>
<dbReference type="STRING" id="478744.SAMN05444359_1399"/>
<evidence type="ECO:0000313" key="5">
    <source>
        <dbReference type="EMBL" id="SER38582.1"/>
    </source>
</evidence>
<evidence type="ECO:0000313" key="6">
    <source>
        <dbReference type="Proteomes" id="UP000199021"/>
    </source>
</evidence>
<dbReference type="PROSITE" id="PS00061">
    <property type="entry name" value="ADH_SHORT"/>
    <property type="match status" value="1"/>
</dbReference>
<dbReference type="AlphaFoldDB" id="A0A1H9NRP9"/>
<evidence type="ECO:0000256" key="4">
    <source>
        <dbReference type="RuleBase" id="RU000363"/>
    </source>
</evidence>
<dbReference type="GO" id="GO:0016616">
    <property type="term" value="F:oxidoreductase activity, acting on the CH-OH group of donors, NAD or NADP as acceptor"/>
    <property type="evidence" value="ECO:0007669"/>
    <property type="project" value="InterPro"/>
</dbReference>
<dbReference type="SUPFAM" id="SSF51735">
    <property type="entry name" value="NAD(P)-binding Rossmann-fold domains"/>
    <property type="match status" value="1"/>
</dbReference>
<keyword evidence="3" id="KW-0560">Oxidoreductase</keyword>
<dbReference type="PANTHER" id="PTHR43490">
    <property type="entry name" value="(+)-NEOMENTHOL DEHYDROGENASE"/>
    <property type="match status" value="1"/>
</dbReference>
<organism evidence="5 6">
    <name type="scientific">Neolewinella agarilytica</name>
    <dbReference type="NCBI Taxonomy" id="478744"/>
    <lineage>
        <taxon>Bacteria</taxon>
        <taxon>Pseudomonadati</taxon>
        <taxon>Bacteroidota</taxon>
        <taxon>Saprospiria</taxon>
        <taxon>Saprospirales</taxon>
        <taxon>Lewinellaceae</taxon>
        <taxon>Neolewinella</taxon>
    </lineage>
</organism>
<dbReference type="RefSeq" id="WP_090173201.1">
    <property type="nucleotide sequence ID" value="NZ_FOFB01000039.1"/>
</dbReference>
<dbReference type="Proteomes" id="UP000199021">
    <property type="component" value="Unassembled WGS sequence"/>
</dbReference>
<evidence type="ECO:0000256" key="3">
    <source>
        <dbReference type="ARBA" id="ARBA00023002"/>
    </source>
</evidence>
<name>A0A1H9NRP9_9BACT</name>
<dbReference type="InterPro" id="IPR020904">
    <property type="entry name" value="Sc_DH/Rdtase_CS"/>
</dbReference>
<sequence>MSTPKIALVTGANRGLGKETVHQLAQKGFTVILTSRSEAGREVAEEFKNLRLDVVFHQLDVGNGQSIAEVADFVSSEYGHLDVLINNAGIHYDTFQSTLDADMSIVEEALRVNTLGPWKLSKALMPMLRKSTAGRIVNVSSSSGSFKDSWPGTPAYSMSKAALNMLTMKMAADLQDTNILVNSVGPGWTRTAMGGENAPRSVEEGAASIIWAALLPEGGPSGGFFRDGEAISW</sequence>
<dbReference type="Gene3D" id="3.40.50.720">
    <property type="entry name" value="NAD(P)-binding Rossmann-like Domain"/>
    <property type="match status" value="1"/>
</dbReference>
<dbReference type="OrthoDB" id="5786478at2"/>
<dbReference type="CDD" id="cd05324">
    <property type="entry name" value="carb_red_PTCR-like_SDR_c"/>
    <property type="match status" value="1"/>
</dbReference>
<accession>A0A1H9NRP9</accession>
<dbReference type="InParanoid" id="A0A1H9NRP9"/>
<gene>
    <name evidence="5" type="ORF">SAMN05444359_1399</name>
</gene>